<organism evidence="1 2">
    <name type="scientific">Anopheles albimanus</name>
    <name type="common">New world malaria mosquito</name>
    <dbReference type="NCBI Taxonomy" id="7167"/>
    <lineage>
        <taxon>Eukaryota</taxon>
        <taxon>Metazoa</taxon>
        <taxon>Ecdysozoa</taxon>
        <taxon>Arthropoda</taxon>
        <taxon>Hexapoda</taxon>
        <taxon>Insecta</taxon>
        <taxon>Pterygota</taxon>
        <taxon>Neoptera</taxon>
        <taxon>Endopterygota</taxon>
        <taxon>Diptera</taxon>
        <taxon>Nematocera</taxon>
        <taxon>Culicoidea</taxon>
        <taxon>Culicidae</taxon>
        <taxon>Anophelinae</taxon>
        <taxon>Anopheles</taxon>
    </lineage>
</organism>
<dbReference type="RefSeq" id="XP_035776876.1">
    <property type="nucleotide sequence ID" value="XM_035920983.1"/>
</dbReference>
<evidence type="ECO:0000313" key="2">
    <source>
        <dbReference type="Proteomes" id="UP000069272"/>
    </source>
</evidence>
<accession>A0A182FQ22</accession>
<sequence length="205" mass="21639">MGPLKQMTHCGSISALFAVLIVLFGVSSSALTTFGKSNTNQQAPPTPPPVVAKSCSGHGDCGTIQNTSCVLDPIDDRMRCLCGDFKAPVNGLCTAKYKGLRHLCAESAQCDYGMMCAIENTTKTTTTLVMSKTFPISTNGNGNGNGSSYKVCLCDEEADFFENKHERHCSGTVVTVISGALIPLVLLLLGTTIANQPANHWSSSI</sequence>
<dbReference type="AlphaFoldDB" id="A0A182FQ22"/>
<reference evidence="1 2" key="1">
    <citation type="journal article" date="2017" name="G3 (Bethesda)">
        <title>The Physical Genome Mapping of Anopheles albimanus Corrected Scaffold Misassemblies and Identified Interarm Rearrangements in Genus Anopheles.</title>
        <authorList>
            <person name="Artemov G.N."/>
            <person name="Peery A.N."/>
            <person name="Jiang X."/>
            <person name="Tu Z."/>
            <person name="Stegniy V.N."/>
            <person name="Sharakhova M.V."/>
            <person name="Sharakhov I.V."/>
        </authorList>
    </citation>
    <scope>NUCLEOTIDE SEQUENCE [LARGE SCALE GENOMIC DNA]</scope>
    <source>
        <strain evidence="1 2">ALBI9_A</strain>
    </source>
</reference>
<dbReference type="GeneID" id="118458464"/>
<dbReference type="CTD" id="42961"/>
<dbReference type="Proteomes" id="UP000069272">
    <property type="component" value="Chromosome 2R"/>
</dbReference>
<dbReference type="KEGG" id="aali:118458464"/>
<dbReference type="STRING" id="7167.A0A182FQ22"/>
<protein>
    <submittedName>
        <fullName evidence="1">Uncharacterized protein</fullName>
    </submittedName>
</protein>
<dbReference type="VEuPathDB" id="VectorBase:AALB20_028199"/>
<name>A0A182FQ22_ANOAL</name>
<evidence type="ECO:0000313" key="1">
    <source>
        <dbReference type="EnsemblMetazoa" id="AALB008641-PA"/>
    </source>
</evidence>
<reference evidence="1" key="2">
    <citation type="submission" date="2022-08" db="UniProtKB">
        <authorList>
            <consortium name="EnsemblMetazoa"/>
        </authorList>
    </citation>
    <scope>IDENTIFICATION</scope>
    <source>
        <strain evidence="1">STECLA/ALBI9_A</strain>
    </source>
</reference>
<dbReference type="EnsemblMetazoa" id="AALB008641-RA">
    <property type="protein sequence ID" value="AALB008641-PA"/>
    <property type="gene ID" value="AALB008641"/>
</dbReference>
<keyword evidence="2" id="KW-1185">Reference proteome</keyword>
<dbReference type="OrthoDB" id="8193455at2759"/>
<dbReference type="VEuPathDB" id="VectorBase:AALB008641"/>
<proteinExistence type="predicted"/>